<comment type="caution">
    <text evidence="1">The sequence shown here is derived from an EMBL/GenBank/DDBJ whole genome shotgun (WGS) entry which is preliminary data.</text>
</comment>
<evidence type="ECO:0000313" key="2">
    <source>
        <dbReference type="Proteomes" id="UP001464555"/>
    </source>
</evidence>
<reference evidence="1 2" key="1">
    <citation type="submission" date="2024-04" db="EMBL/GenBank/DDBJ databases">
        <title>Flavobacterium sp. DGU11 16S ribosomal RNA gene Genome sequencing and assembly.</title>
        <authorList>
            <person name="Park S."/>
        </authorList>
    </citation>
    <scope>NUCLEOTIDE SEQUENCE [LARGE SCALE GENOMIC DNA]</scope>
    <source>
        <strain evidence="1 2">DGU11</strain>
    </source>
</reference>
<dbReference type="InterPro" id="IPR025366">
    <property type="entry name" value="DUF4270"/>
</dbReference>
<dbReference type="Pfam" id="PF14092">
    <property type="entry name" value="DUF4270"/>
    <property type="match status" value="1"/>
</dbReference>
<evidence type="ECO:0000313" key="1">
    <source>
        <dbReference type="EMBL" id="MEL1244697.1"/>
    </source>
</evidence>
<dbReference type="Proteomes" id="UP001464555">
    <property type="component" value="Unassembled WGS sequence"/>
</dbReference>
<dbReference type="RefSeq" id="WP_341697013.1">
    <property type="nucleotide sequence ID" value="NZ_JBBYHR010000005.1"/>
</dbReference>
<proteinExistence type="predicted"/>
<organism evidence="1 2">
    <name type="scientific">Flavobacterium arundinis</name>
    <dbReference type="NCBI Taxonomy" id="3139143"/>
    <lineage>
        <taxon>Bacteria</taxon>
        <taxon>Pseudomonadati</taxon>
        <taxon>Bacteroidota</taxon>
        <taxon>Flavobacteriia</taxon>
        <taxon>Flavobacteriales</taxon>
        <taxon>Flavobacteriaceae</taxon>
        <taxon>Flavobacterium</taxon>
    </lineage>
</organism>
<sequence>MINSSFLKKILFALSAVFIISCDTDYNTIGSDIINDDVHHGMFKLEAGVVAYDRPTGIVQSNNLNLNTLGAYDNPVFGKTVAHFVTQVQLATVNPTLYAPEIDSVYLYVPYFSSVENTDASTGVSTYDLDSIYGAPETKIKLDVFRNGYFLRDSDPGTSFVSGQKYYSNDKSLIDAAIVGSRLNNFSEAQNDQFPVSDDEIARSAIPDGQTESKVVERKAPGIFLYLDKTEFQNMLFGPSAAGKLVNNNIFKEYFRGLYFRVQQIEGQSVMVVPRFDQGTITIKYRDHNISTATNAVNGHTPDKFAKSMTLNLDGNTINFFENTPNPNFSAAVGTSDPVLGDEKLYLKGGEGSMAFIDIDQATIDALKAENQGGQRVLVNEANLLFYLDEASMAGAVVPNRVFLYDVNNKRPLIDYSLDATTTTVNPKYDKLVHGGLLVSDDDPNDPTDDNEPKNYRYKVRITDHINNLINKDSTNVKLGLVVTEYINLTGNAALKSPFTENSGATAPVTVSTVPVSSVMHPFGTILFGSNPAVPDNKRLKLEIFYTKPN</sequence>
<keyword evidence="2" id="KW-1185">Reference proteome</keyword>
<protein>
    <submittedName>
        <fullName evidence="1">DUF4270 domain-containing protein</fullName>
    </submittedName>
</protein>
<accession>A0ABU9HX05</accession>
<name>A0ABU9HX05_9FLAO</name>
<dbReference type="EMBL" id="JBBYHR010000005">
    <property type="protein sequence ID" value="MEL1244697.1"/>
    <property type="molecule type" value="Genomic_DNA"/>
</dbReference>
<gene>
    <name evidence="1" type="ORF">AAEO56_10530</name>
</gene>